<evidence type="ECO:0000313" key="2">
    <source>
        <dbReference type="Proteomes" id="UP000663852"/>
    </source>
</evidence>
<dbReference type="EMBL" id="CAJNOJ010000232">
    <property type="protein sequence ID" value="CAF1318255.1"/>
    <property type="molecule type" value="Genomic_DNA"/>
</dbReference>
<gene>
    <name evidence="1" type="ORF">EDS130_LOCUS31521</name>
</gene>
<accession>A0A815F3A1</accession>
<dbReference type="AlphaFoldDB" id="A0A815F3A1"/>
<dbReference type="OrthoDB" id="10033532at2759"/>
<comment type="caution">
    <text evidence="1">The sequence shown here is derived from an EMBL/GenBank/DDBJ whole genome shotgun (WGS) entry which is preliminary data.</text>
</comment>
<dbReference type="Proteomes" id="UP000663852">
    <property type="component" value="Unassembled WGS sequence"/>
</dbReference>
<organism evidence="1 2">
    <name type="scientific">Adineta ricciae</name>
    <name type="common">Rotifer</name>
    <dbReference type="NCBI Taxonomy" id="249248"/>
    <lineage>
        <taxon>Eukaryota</taxon>
        <taxon>Metazoa</taxon>
        <taxon>Spiralia</taxon>
        <taxon>Gnathifera</taxon>
        <taxon>Rotifera</taxon>
        <taxon>Eurotatoria</taxon>
        <taxon>Bdelloidea</taxon>
        <taxon>Adinetida</taxon>
        <taxon>Adinetidae</taxon>
        <taxon>Adineta</taxon>
    </lineage>
</organism>
<name>A0A815F3A1_ADIRI</name>
<reference evidence="1" key="1">
    <citation type="submission" date="2021-02" db="EMBL/GenBank/DDBJ databases">
        <authorList>
            <person name="Nowell W R."/>
        </authorList>
    </citation>
    <scope>NUCLEOTIDE SEQUENCE</scope>
</reference>
<proteinExistence type="predicted"/>
<sequence length="236" mass="27070">MPVASIDNKSAAVDDDLTDLSWLTQMNNTKQRYLPSNDSNYESKTKKLERINKPFTVVNGQTMRSALPTYTSHQQQYSNEENQYYSHHSFNNQTLKRKYDSSSTSYHQTKRFHSEQTLPIYPTPPVSSDSFYYDQTASLLPPPMTQQRTMTSRYMLLKNDPSLSDTISSVHMSTHLNEPMQMIEHDNICSDDIEHLLDIFKNEVEMIGLDPIATTSTGDCTLDMAQCLSSNEFCSY</sequence>
<evidence type="ECO:0000313" key="1">
    <source>
        <dbReference type="EMBL" id="CAF1318255.1"/>
    </source>
</evidence>
<protein>
    <submittedName>
        <fullName evidence="1">Uncharacterized protein</fullName>
    </submittedName>
</protein>